<name>A0AAJ0CV45_9HYPO</name>
<feature type="compositionally biased region" description="Polar residues" evidence="1">
    <location>
        <begin position="233"/>
        <end position="243"/>
    </location>
</feature>
<protein>
    <submittedName>
        <fullName evidence="3">Uncharacterized protein</fullName>
    </submittedName>
</protein>
<dbReference type="Proteomes" id="UP001251528">
    <property type="component" value="Unassembled WGS sequence"/>
</dbReference>
<feature type="compositionally biased region" description="Polar residues" evidence="1">
    <location>
        <begin position="70"/>
        <end position="80"/>
    </location>
</feature>
<comment type="caution">
    <text evidence="3">The sequence shown here is derived from an EMBL/GenBank/DDBJ whole genome shotgun (WGS) entry which is preliminary data.</text>
</comment>
<keyword evidence="2" id="KW-0812">Transmembrane</keyword>
<proteinExistence type="predicted"/>
<feature type="transmembrane region" description="Helical" evidence="2">
    <location>
        <begin position="12"/>
        <end position="32"/>
    </location>
</feature>
<sequence length="272" mass="30210">MEREVSSRNLIIILATTIPSVVLIALAAVLCYRARRRRARLFNRGITPIDDEEIQSWKFGRRASEKPSENETMQNLQPSPENYRGHRTSVSIGSIQKPASVIIYQNPSHYNTRLSEERPAIPLMPSKDSMEMPPVPVLARAPNSRPGLTDDTVQGEDAFITQPRRNTSRLAKAPPSPRHARSKSTRATMTPHDPWYGQSVDHQLSPRRSADTFLPTTTATTTTTRHTTHYSTGGNHSSRSTPPRGSVDEDILLGGLSPRPLIHQSEIGRAIG</sequence>
<dbReference type="EMBL" id="JASWJB010000055">
    <property type="protein sequence ID" value="KAK2603842.1"/>
    <property type="molecule type" value="Genomic_DNA"/>
</dbReference>
<keyword evidence="4" id="KW-1185">Reference proteome</keyword>
<keyword evidence="2" id="KW-0472">Membrane</keyword>
<feature type="compositionally biased region" description="Low complexity" evidence="1">
    <location>
        <begin position="212"/>
        <end position="232"/>
    </location>
</feature>
<accession>A0AAJ0CV45</accession>
<evidence type="ECO:0000313" key="3">
    <source>
        <dbReference type="EMBL" id="KAK2603842.1"/>
    </source>
</evidence>
<evidence type="ECO:0000256" key="2">
    <source>
        <dbReference type="SAM" id="Phobius"/>
    </source>
</evidence>
<gene>
    <name evidence="3" type="ORF">QQS21_003966</name>
</gene>
<dbReference type="AlphaFoldDB" id="A0AAJ0CV45"/>
<keyword evidence="2" id="KW-1133">Transmembrane helix</keyword>
<feature type="region of interest" description="Disordered" evidence="1">
    <location>
        <begin position="61"/>
        <end position="84"/>
    </location>
</feature>
<organism evidence="3 4">
    <name type="scientific">Conoideocrella luteorostrata</name>
    <dbReference type="NCBI Taxonomy" id="1105319"/>
    <lineage>
        <taxon>Eukaryota</taxon>
        <taxon>Fungi</taxon>
        <taxon>Dikarya</taxon>
        <taxon>Ascomycota</taxon>
        <taxon>Pezizomycotina</taxon>
        <taxon>Sordariomycetes</taxon>
        <taxon>Hypocreomycetidae</taxon>
        <taxon>Hypocreales</taxon>
        <taxon>Clavicipitaceae</taxon>
        <taxon>Conoideocrella</taxon>
    </lineage>
</organism>
<reference evidence="3" key="1">
    <citation type="submission" date="2023-06" db="EMBL/GenBank/DDBJ databases">
        <title>Conoideocrella luteorostrata (Hypocreales: Clavicipitaceae), a potential biocontrol fungus for elongate hemlock scale in United States Christmas tree production areas.</title>
        <authorList>
            <person name="Barrett H."/>
            <person name="Lovett B."/>
            <person name="Macias A.M."/>
            <person name="Stajich J.E."/>
            <person name="Kasson M.T."/>
        </authorList>
    </citation>
    <scope>NUCLEOTIDE SEQUENCE</scope>
    <source>
        <strain evidence="3">ARSEF 14590</strain>
    </source>
</reference>
<feature type="region of interest" description="Disordered" evidence="1">
    <location>
        <begin position="157"/>
        <end position="256"/>
    </location>
</feature>
<evidence type="ECO:0000313" key="4">
    <source>
        <dbReference type="Proteomes" id="UP001251528"/>
    </source>
</evidence>
<evidence type="ECO:0000256" key="1">
    <source>
        <dbReference type="SAM" id="MobiDB-lite"/>
    </source>
</evidence>